<proteinExistence type="predicted"/>
<dbReference type="EMBL" id="MT144902">
    <property type="protein sequence ID" value="QJI01162.1"/>
    <property type="molecule type" value="Genomic_DNA"/>
</dbReference>
<gene>
    <name evidence="2" type="ORF">MM415A00710_0002</name>
    <name evidence="1" type="ORF">MM415B01724_0004</name>
    <name evidence="3" type="ORF">TM448B02321_0002</name>
</gene>
<accession>A0A6M3IHR2</accession>
<evidence type="ECO:0000313" key="2">
    <source>
        <dbReference type="EMBL" id="QJA80452.1"/>
    </source>
</evidence>
<dbReference type="EMBL" id="MT141253">
    <property type="protein sequence ID" value="QJA57070.1"/>
    <property type="molecule type" value="Genomic_DNA"/>
</dbReference>
<name>A0A6M3IHR2_9ZZZZ</name>
<dbReference type="PROSITE" id="PS50896">
    <property type="entry name" value="LISH"/>
    <property type="match status" value="1"/>
</dbReference>
<dbReference type="EMBL" id="MT142423">
    <property type="protein sequence ID" value="QJA80452.1"/>
    <property type="molecule type" value="Genomic_DNA"/>
</dbReference>
<organism evidence="1">
    <name type="scientific">viral metagenome</name>
    <dbReference type="NCBI Taxonomy" id="1070528"/>
    <lineage>
        <taxon>unclassified sequences</taxon>
        <taxon>metagenomes</taxon>
        <taxon>organismal metagenomes</taxon>
    </lineage>
</organism>
<dbReference type="AlphaFoldDB" id="A0A6M3IHR2"/>
<evidence type="ECO:0000313" key="1">
    <source>
        <dbReference type="EMBL" id="QJA57070.1"/>
    </source>
</evidence>
<dbReference type="InterPro" id="IPR006594">
    <property type="entry name" value="LisH"/>
</dbReference>
<evidence type="ECO:0000313" key="3">
    <source>
        <dbReference type="EMBL" id="QJI01162.1"/>
    </source>
</evidence>
<sequence length="56" mass="6347">MKEDEVKVFYSGGLNEELDKAIVDCLKEFGYKRWASGMEIESQVRDLVFDKGKTGG</sequence>
<reference evidence="1" key="1">
    <citation type="submission" date="2020-03" db="EMBL/GenBank/DDBJ databases">
        <title>The deep terrestrial virosphere.</title>
        <authorList>
            <person name="Holmfeldt K."/>
            <person name="Nilsson E."/>
            <person name="Simone D."/>
            <person name="Lopez-Fernandez M."/>
            <person name="Wu X."/>
            <person name="de Brujin I."/>
            <person name="Lundin D."/>
            <person name="Andersson A."/>
            <person name="Bertilsson S."/>
            <person name="Dopson M."/>
        </authorList>
    </citation>
    <scope>NUCLEOTIDE SEQUENCE</scope>
    <source>
        <strain evidence="2">MM415A00710</strain>
        <strain evidence="1">MM415B01724</strain>
        <strain evidence="3">TM448B02321</strain>
    </source>
</reference>
<protein>
    <submittedName>
        <fullName evidence="1">Uncharacterized protein</fullName>
    </submittedName>
</protein>